<dbReference type="OrthoDB" id="448448at2759"/>
<dbReference type="GO" id="GO:0004386">
    <property type="term" value="F:helicase activity"/>
    <property type="evidence" value="ECO:0007669"/>
    <property type="project" value="UniProtKB-KW"/>
</dbReference>
<evidence type="ECO:0000256" key="3">
    <source>
        <dbReference type="ARBA" id="ARBA00022723"/>
    </source>
</evidence>
<sequence>MGGSKAKAKEKENTIVRFRNARGFEVGRLPSELTKSLTPLLDASPPMISLSGTVIDAPSRLSVGAEIVLQLRVSLTAAAFKRRPLPQEVSEEGKTFGWGEGKETDDEKDMKARKGGIVELFMLCELKPKSKPTAASWKEEDEDISKNKIAKKEKKTETVEETGEEIEMEGEELSDGELKVIYKKAQSTDRKLPFMEPAKTFSLELRPYQKQALHWMYTLETTPSYATNSGSLHPLWEEYEFPLEEGKMFHGKPKPFWFNPYSGELSLEFVPAESKSCWHTSSTFLTSRSVGMGKSIMIASLIHTNRGAEPLDAAQSNGKPKKKQLTLDSSFRAVPRKPTKPRTHGPSATLIVAPMSLLAQWQSELKRSSAKNTLKVLIFHGDSRGDLEALTEIDSEEDGVAGVDVVITSYGTLVSEWSKTGNGGGIYDVEWKRVVLDEAHNIKSRLTKAAKACYALKSRTKWCLTGTPIINRLEDLHSLLQFLDFQPWANFSVFRSFITAPFLARDPKAIDVVQVILETILLRREKNMTDVDGKAIVELPDKEVVVEELEFSPLERKIYDQIYHDAKTQFTKLNANGLVGKNFSNILAMLMRLRQAVLHPALIGGRKEGLDIEADLDVNNLIAQFAKGDRGPDVGTANGDAFAKNVLDDLIAAQNDDEGNSDECPICLEIMDPPMIVPNCMHRTCRDCIVGHLRSCESKGEEGFCPVCRTAPVREADLLEVIHKHNRITDRDSTPTAQTGNGNTAEPPSPAIKFRKNSSNTSTKLEALSSNLRRIRDQDPIFRAVVFSQFTGFLDMIESVLDRDGIPWVRLDGSMSQKERTRALEEFAKPTRSPKVFLISLRAGGVGLNLTTANHVFMMDCWWNASVENQAIDRVHRIGQTRKVYVKHFIIARTIEMRILDIQKRKTAIIKGALGDKSEGEAVENLKMMFGDD</sequence>
<dbReference type="InterPro" id="IPR050628">
    <property type="entry name" value="SNF2_RAD54_helicase_TF"/>
</dbReference>
<dbReference type="Pfam" id="PF00097">
    <property type="entry name" value="zf-C3HC4"/>
    <property type="match status" value="1"/>
</dbReference>
<dbReference type="SUPFAM" id="SSF57850">
    <property type="entry name" value="RING/U-box"/>
    <property type="match status" value="1"/>
</dbReference>
<dbReference type="Pfam" id="PF08797">
    <property type="entry name" value="HIRAN"/>
    <property type="match status" value="1"/>
</dbReference>
<evidence type="ECO:0000256" key="6">
    <source>
        <dbReference type="ARBA" id="ARBA00022771"/>
    </source>
</evidence>
<dbReference type="InterPro" id="IPR014001">
    <property type="entry name" value="Helicase_ATP-bd"/>
</dbReference>
<dbReference type="Gene3D" id="3.40.50.300">
    <property type="entry name" value="P-loop containing nucleotide triphosphate hydrolases"/>
    <property type="match status" value="2"/>
</dbReference>
<dbReference type="PROSITE" id="PS51192">
    <property type="entry name" value="HELICASE_ATP_BIND_1"/>
    <property type="match status" value="1"/>
</dbReference>
<dbReference type="Proteomes" id="UP000076738">
    <property type="component" value="Unassembled WGS sequence"/>
</dbReference>
<keyword evidence="8" id="KW-0347">Helicase</keyword>
<dbReference type="GO" id="GO:0008270">
    <property type="term" value="F:zinc ion binding"/>
    <property type="evidence" value="ECO:0007669"/>
    <property type="project" value="UniProtKB-KW"/>
</dbReference>
<dbReference type="Gene3D" id="3.40.50.10810">
    <property type="entry name" value="Tandem AAA-ATPase domain"/>
    <property type="match status" value="1"/>
</dbReference>
<dbReference type="InterPro" id="IPR018957">
    <property type="entry name" value="Znf_C3HC4_RING-type"/>
</dbReference>
<evidence type="ECO:0000256" key="2">
    <source>
        <dbReference type="ARBA" id="ARBA00007025"/>
    </source>
</evidence>
<evidence type="ECO:0000256" key="9">
    <source>
        <dbReference type="ARBA" id="ARBA00022833"/>
    </source>
</evidence>
<dbReference type="InterPro" id="IPR001650">
    <property type="entry name" value="Helicase_C-like"/>
</dbReference>
<dbReference type="STRING" id="1330018.A0A167J226"/>
<organism evidence="18 19">
    <name type="scientific">Calocera viscosa (strain TUFC12733)</name>
    <dbReference type="NCBI Taxonomy" id="1330018"/>
    <lineage>
        <taxon>Eukaryota</taxon>
        <taxon>Fungi</taxon>
        <taxon>Dikarya</taxon>
        <taxon>Basidiomycota</taxon>
        <taxon>Agaricomycotina</taxon>
        <taxon>Dacrymycetes</taxon>
        <taxon>Dacrymycetales</taxon>
        <taxon>Dacrymycetaceae</taxon>
        <taxon>Calocera</taxon>
    </lineage>
</organism>
<proteinExistence type="inferred from homology"/>
<keyword evidence="6 13" id="KW-0863">Zinc-finger</keyword>
<dbReference type="SMART" id="SM00184">
    <property type="entry name" value="RING"/>
    <property type="match status" value="1"/>
</dbReference>
<dbReference type="GO" id="GO:0005524">
    <property type="term" value="F:ATP binding"/>
    <property type="evidence" value="ECO:0007669"/>
    <property type="project" value="UniProtKB-KW"/>
</dbReference>
<keyword evidence="19" id="KW-1185">Reference proteome</keyword>
<dbReference type="Pfam" id="PF00271">
    <property type="entry name" value="Helicase_C"/>
    <property type="match status" value="1"/>
</dbReference>
<evidence type="ECO:0000256" key="1">
    <source>
        <dbReference type="ARBA" id="ARBA00004123"/>
    </source>
</evidence>
<gene>
    <name evidence="18" type="ORF">CALVIDRAFT_486163</name>
</gene>
<evidence type="ECO:0008006" key="20">
    <source>
        <dbReference type="Google" id="ProtNLM"/>
    </source>
</evidence>
<comment type="similarity">
    <text evidence="2">Belongs to the SNF2/RAD54 helicase family.</text>
</comment>
<evidence type="ECO:0000256" key="7">
    <source>
        <dbReference type="ARBA" id="ARBA00022801"/>
    </source>
</evidence>
<dbReference type="InterPro" id="IPR027417">
    <property type="entry name" value="P-loop_NTPase"/>
</dbReference>
<keyword evidence="7" id="KW-0378">Hydrolase</keyword>
<evidence type="ECO:0000259" key="16">
    <source>
        <dbReference type="PROSITE" id="PS51192"/>
    </source>
</evidence>
<dbReference type="SMART" id="SM00487">
    <property type="entry name" value="DEXDc"/>
    <property type="match status" value="1"/>
</dbReference>
<keyword evidence="5" id="KW-0227">DNA damage</keyword>
<dbReference type="EMBL" id="KV417303">
    <property type="protein sequence ID" value="KZO93169.1"/>
    <property type="molecule type" value="Genomic_DNA"/>
</dbReference>
<dbReference type="SMART" id="SM00490">
    <property type="entry name" value="HELICc"/>
    <property type="match status" value="1"/>
</dbReference>
<dbReference type="PANTHER" id="PTHR45626">
    <property type="entry name" value="TRANSCRIPTION TERMINATION FACTOR 2-RELATED"/>
    <property type="match status" value="1"/>
</dbReference>
<dbReference type="GO" id="GO:0005634">
    <property type="term" value="C:nucleus"/>
    <property type="evidence" value="ECO:0007669"/>
    <property type="project" value="UniProtKB-SubCell"/>
</dbReference>
<feature type="compositionally biased region" description="Polar residues" evidence="14">
    <location>
        <begin position="734"/>
        <end position="746"/>
    </location>
</feature>
<evidence type="ECO:0000256" key="8">
    <source>
        <dbReference type="ARBA" id="ARBA00022806"/>
    </source>
</evidence>
<dbReference type="CDD" id="cd18008">
    <property type="entry name" value="DEXDc_SHPRH-like"/>
    <property type="match status" value="1"/>
</dbReference>
<feature type="domain" description="Helicase ATP-binding" evidence="16">
    <location>
        <begin position="349"/>
        <end position="486"/>
    </location>
</feature>
<evidence type="ECO:0000256" key="12">
    <source>
        <dbReference type="ARBA" id="ARBA00023242"/>
    </source>
</evidence>
<dbReference type="InterPro" id="IPR038718">
    <property type="entry name" value="SNF2-like_sf"/>
</dbReference>
<dbReference type="PROSITE" id="PS50089">
    <property type="entry name" value="ZF_RING_2"/>
    <property type="match status" value="1"/>
</dbReference>
<dbReference type="InterPro" id="IPR014905">
    <property type="entry name" value="HIRAN"/>
</dbReference>
<evidence type="ECO:0000256" key="13">
    <source>
        <dbReference type="PROSITE-ProRule" id="PRU00175"/>
    </source>
</evidence>
<evidence type="ECO:0000313" key="19">
    <source>
        <dbReference type="Proteomes" id="UP000076738"/>
    </source>
</evidence>
<keyword evidence="11" id="KW-0234">DNA repair</keyword>
<keyword evidence="3" id="KW-0479">Metal-binding</keyword>
<evidence type="ECO:0000256" key="5">
    <source>
        <dbReference type="ARBA" id="ARBA00022763"/>
    </source>
</evidence>
<comment type="subcellular location">
    <subcellularLocation>
        <location evidence="1">Nucleus</location>
    </subcellularLocation>
</comment>
<dbReference type="GO" id="GO:0008094">
    <property type="term" value="F:ATP-dependent activity, acting on DNA"/>
    <property type="evidence" value="ECO:0007669"/>
    <property type="project" value="TreeGrafter"/>
</dbReference>
<evidence type="ECO:0000256" key="4">
    <source>
        <dbReference type="ARBA" id="ARBA00022741"/>
    </source>
</evidence>
<keyword evidence="10" id="KW-0067">ATP-binding</keyword>
<feature type="domain" description="RING-type" evidence="15">
    <location>
        <begin position="664"/>
        <end position="709"/>
    </location>
</feature>
<evidence type="ECO:0000256" key="14">
    <source>
        <dbReference type="SAM" id="MobiDB-lite"/>
    </source>
</evidence>
<reference evidence="18 19" key="1">
    <citation type="journal article" date="2016" name="Mol. Biol. Evol.">
        <title>Comparative Genomics of Early-Diverging Mushroom-Forming Fungi Provides Insights into the Origins of Lignocellulose Decay Capabilities.</title>
        <authorList>
            <person name="Nagy L.G."/>
            <person name="Riley R."/>
            <person name="Tritt A."/>
            <person name="Adam C."/>
            <person name="Daum C."/>
            <person name="Floudas D."/>
            <person name="Sun H."/>
            <person name="Yadav J.S."/>
            <person name="Pangilinan J."/>
            <person name="Larsson K.H."/>
            <person name="Matsuura K."/>
            <person name="Barry K."/>
            <person name="Labutti K."/>
            <person name="Kuo R."/>
            <person name="Ohm R.A."/>
            <person name="Bhattacharya S.S."/>
            <person name="Shirouzu T."/>
            <person name="Yoshinaga Y."/>
            <person name="Martin F.M."/>
            <person name="Grigoriev I.V."/>
            <person name="Hibbett D.S."/>
        </authorList>
    </citation>
    <scope>NUCLEOTIDE SEQUENCE [LARGE SCALE GENOMIC DNA]</scope>
    <source>
        <strain evidence="18 19">TUFC12733</strain>
    </source>
</reference>
<evidence type="ECO:0000256" key="11">
    <source>
        <dbReference type="ARBA" id="ARBA00023204"/>
    </source>
</evidence>
<keyword evidence="4" id="KW-0547">Nucleotide-binding</keyword>
<dbReference type="Pfam" id="PF00176">
    <property type="entry name" value="SNF2-rel_dom"/>
    <property type="match status" value="1"/>
</dbReference>
<feature type="domain" description="Helicase C-terminal" evidence="17">
    <location>
        <begin position="767"/>
        <end position="918"/>
    </location>
</feature>
<dbReference type="PANTHER" id="PTHR45626:SF22">
    <property type="entry name" value="DNA REPAIR PROTEIN RAD5"/>
    <property type="match status" value="1"/>
</dbReference>
<evidence type="ECO:0000256" key="10">
    <source>
        <dbReference type="ARBA" id="ARBA00022840"/>
    </source>
</evidence>
<dbReference type="CDD" id="cd18793">
    <property type="entry name" value="SF2_C_SNF"/>
    <property type="match status" value="1"/>
</dbReference>
<dbReference type="InterPro" id="IPR049730">
    <property type="entry name" value="SNF2/RAD54-like_C"/>
</dbReference>
<dbReference type="GO" id="GO:0016818">
    <property type="term" value="F:hydrolase activity, acting on acid anhydrides, in phosphorus-containing anhydrides"/>
    <property type="evidence" value="ECO:0007669"/>
    <property type="project" value="InterPro"/>
</dbReference>
<keyword evidence="12" id="KW-0539">Nucleus</keyword>
<dbReference type="InterPro" id="IPR000330">
    <property type="entry name" value="SNF2_N"/>
</dbReference>
<evidence type="ECO:0000259" key="17">
    <source>
        <dbReference type="PROSITE" id="PS51194"/>
    </source>
</evidence>
<dbReference type="SUPFAM" id="SSF52540">
    <property type="entry name" value="P-loop containing nucleoside triphosphate hydrolases"/>
    <property type="match status" value="2"/>
</dbReference>
<dbReference type="InterPro" id="IPR001841">
    <property type="entry name" value="Znf_RING"/>
</dbReference>
<dbReference type="GO" id="GO:0003676">
    <property type="term" value="F:nucleic acid binding"/>
    <property type="evidence" value="ECO:0007669"/>
    <property type="project" value="InterPro"/>
</dbReference>
<name>A0A167J226_CALVF</name>
<evidence type="ECO:0000259" key="15">
    <source>
        <dbReference type="PROSITE" id="PS50089"/>
    </source>
</evidence>
<evidence type="ECO:0000313" key="18">
    <source>
        <dbReference type="EMBL" id="KZO93169.1"/>
    </source>
</evidence>
<accession>A0A167J226</accession>
<dbReference type="GO" id="GO:0006281">
    <property type="term" value="P:DNA repair"/>
    <property type="evidence" value="ECO:0007669"/>
    <property type="project" value="UniProtKB-KW"/>
</dbReference>
<dbReference type="InterPro" id="IPR013083">
    <property type="entry name" value="Znf_RING/FYVE/PHD"/>
</dbReference>
<dbReference type="AlphaFoldDB" id="A0A167J226"/>
<feature type="region of interest" description="Disordered" evidence="14">
    <location>
        <begin position="725"/>
        <end position="760"/>
    </location>
</feature>
<dbReference type="Gene3D" id="3.30.40.10">
    <property type="entry name" value="Zinc/RING finger domain, C3HC4 (zinc finger)"/>
    <property type="match status" value="1"/>
</dbReference>
<keyword evidence="9" id="KW-0862">Zinc</keyword>
<dbReference type="PROSITE" id="PS51194">
    <property type="entry name" value="HELICASE_CTER"/>
    <property type="match status" value="1"/>
</dbReference>
<protein>
    <recommendedName>
        <fullName evidence="20">DNA repair protein RAD5</fullName>
    </recommendedName>
</protein>